<evidence type="ECO:0008006" key="4">
    <source>
        <dbReference type="Google" id="ProtNLM"/>
    </source>
</evidence>
<reference evidence="2 3" key="1">
    <citation type="journal article" date="2023" name="Plants (Basel)">
        <title>Bridging the Gap: Combining Genomics and Transcriptomics Approaches to Understand Stylosanthes scabra, an Orphan Legume from the Brazilian Caatinga.</title>
        <authorList>
            <person name="Ferreira-Neto J.R.C."/>
            <person name="da Silva M.D."/>
            <person name="Binneck E."/>
            <person name="de Melo N.F."/>
            <person name="da Silva R.H."/>
            <person name="de Melo A.L.T.M."/>
            <person name="Pandolfi V."/>
            <person name="Bustamante F.O."/>
            <person name="Brasileiro-Vidal A.C."/>
            <person name="Benko-Iseppon A.M."/>
        </authorList>
    </citation>
    <scope>NUCLEOTIDE SEQUENCE [LARGE SCALE GENOMIC DNA]</scope>
    <source>
        <tissue evidence="2">Leaves</tissue>
    </source>
</reference>
<keyword evidence="1" id="KW-0175">Coiled coil</keyword>
<evidence type="ECO:0000313" key="2">
    <source>
        <dbReference type="EMBL" id="MED6113412.1"/>
    </source>
</evidence>
<proteinExistence type="predicted"/>
<dbReference type="PANTHER" id="PTHR33144:SF49">
    <property type="entry name" value="TRANSPOSASE, PTTA_EN_SPM, PLANT"/>
    <property type="match status" value="1"/>
</dbReference>
<dbReference type="EMBL" id="JASCZI010000797">
    <property type="protein sequence ID" value="MED6113412.1"/>
    <property type="molecule type" value="Genomic_DNA"/>
</dbReference>
<organism evidence="2 3">
    <name type="scientific">Stylosanthes scabra</name>
    <dbReference type="NCBI Taxonomy" id="79078"/>
    <lineage>
        <taxon>Eukaryota</taxon>
        <taxon>Viridiplantae</taxon>
        <taxon>Streptophyta</taxon>
        <taxon>Embryophyta</taxon>
        <taxon>Tracheophyta</taxon>
        <taxon>Spermatophyta</taxon>
        <taxon>Magnoliopsida</taxon>
        <taxon>eudicotyledons</taxon>
        <taxon>Gunneridae</taxon>
        <taxon>Pentapetalae</taxon>
        <taxon>rosids</taxon>
        <taxon>fabids</taxon>
        <taxon>Fabales</taxon>
        <taxon>Fabaceae</taxon>
        <taxon>Papilionoideae</taxon>
        <taxon>50 kb inversion clade</taxon>
        <taxon>dalbergioids sensu lato</taxon>
        <taxon>Dalbergieae</taxon>
        <taxon>Pterocarpus clade</taxon>
        <taxon>Stylosanthes</taxon>
    </lineage>
</organism>
<dbReference type="Pfam" id="PF03004">
    <property type="entry name" value="Transposase_24"/>
    <property type="match status" value="1"/>
</dbReference>
<name>A0ABU6QPK0_9FABA</name>
<dbReference type="InterPro" id="IPR004252">
    <property type="entry name" value="Probable_transposase_24"/>
</dbReference>
<keyword evidence="3" id="KW-1185">Reference proteome</keyword>
<dbReference type="Proteomes" id="UP001341840">
    <property type="component" value="Unassembled WGS sequence"/>
</dbReference>
<evidence type="ECO:0000256" key="1">
    <source>
        <dbReference type="SAM" id="Coils"/>
    </source>
</evidence>
<gene>
    <name evidence="2" type="ORF">PIB30_070558</name>
</gene>
<accession>A0ABU6QPK0</accession>
<protein>
    <recommendedName>
        <fullName evidence="4">Transposase, Ptta/En/Spm, plant</fullName>
    </recommendedName>
</protein>
<dbReference type="PANTHER" id="PTHR33144">
    <property type="entry name" value="OS10G0409366 PROTEIN-RELATED"/>
    <property type="match status" value="1"/>
</dbReference>
<feature type="coiled-coil region" evidence="1">
    <location>
        <begin position="174"/>
        <end position="201"/>
    </location>
</feature>
<evidence type="ECO:0000313" key="3">
    <source>
        <dbReference type="Proteomes" id="UP001341840"/>
    </source>
</evidence>
<comment type="caution">
    <text evidence="2">The sequence shown here is derived from an EMBL/GenBank/DDBJ whole genome shotgun (WGS) entry which is preliminary data.</text>
</comment>
<sequence>MDRENFEFDYADGVKYTLKTLGDRWKAYKYDLRNKYFYPNKRKEEILTEIPGDITPVKWTTFVNHYMDPKTKRQCLQNKRNREKLIISHAGGSKSNARKASDMEKITQHLSEDLERAATEDIPSKVLAHPNDAIGKIYGPENEKRVRGFSSVVCPVGFGKSKRTFEVASCGSSSNVSQQHVEDLERQLKQAKDQVATLYRFLSQKYGDEVSTLSDDVSYT</sequence>